<organism evidence="10">
    <name type="scientific">Caenorhabditis brenneri</name>
    <name type="common">Nematode worm</name>
    <dbReference type="NCBI Taxonomy" id="135651"/>
    <lineage>
        <taxon>Eukaryota</taxon>
        <taxon>Metazoa</taxon>
        <taxon>Ecdysozoa</taxon>
        <taxon>Nematoda</taxon>
        <taxon>Chromadorea</taxon>
        <taxon>Rhabditida</taxon>
        <taxon>Rhabditina</taxon>
        <taxon>Rhabditomorpha</taxon>
        <taxon>Rhabditoidea</taxon>
        <taxon>Rhabditidae</taxon>
        <taxon>Peloderinae</taxon>
        <taxon>Caenorhabditis</taxon>
    </lineage>
</organism>
<reference evidence="10" key="1">
    <citation type="submission" date="2011-07" db="EMBL/GenBank/DDBJ databases">
        <authorList>
            <consortium name="Caenorhabditis brenneri Sequencing and Analysis Consortium"/>
            <person name="Wilson R.K."/>
        </authorList>
    </citation>
    <scope>NUCLEOTIDE SEQUENCE [LARGE SCALE GENOMIC DNA]</scope>
    <source>
        <strain evidence="10">PB2801</strain>
    </source>
</reference>
<dbReference type="GO" id="GO:0016020">
    <property type="term" value="C:membrane"/>
    <property type="evidence" value="ECO:0007669"/>
    <property type="project" value="UniProtKB-SubCell"/>
</dbReference>
<comment type="similarity">
    <text evidence="2 8">Belongs to the glycosyltransferase 92 family.</text>
</comment>
<evidence type="ECO:0000256" key="3">
    <source>
        <dbReference type="ARBA" id="ARBA00022676"/>
    </source>
</evidence>
<accession>G0P4F0</accession>
<dbReference type="EMBL" id="GL380061">
    <property type="protein sequence ID" value="EGT44684.1"/>
    <property type="molecule type" value="Genomic_DNA"/>
</dbReference>
<feature type="transmembrane region" description="Helical" evidence="8">
    <location>
        <begin position="28"/>
        <end position="52"/>
    </location>
</feature>
<dbReference type="GO" id="GO:0016757">
    <property type="term" value="F:glycosyltransferase activity"/>
    <property type="evidence" value="ECO:0007669"/>
    <property type="project" value="UniProtKB-UniRule"/>
</dbReference>
<dbReference type="Proteomes" id="UP000008068">
    <property type="component" value="Unassembled WGS sequence"/>
</dbReference>
<dbReference type="OMA" id="HEIGVCV"/>
<evidence type="ECO:0000256" key="4">
    <source>
        <dbReference type="ARBA" id="ARBA00022679"/>
    </source>
</evidence>
<evidence type="ECO:0000256" key="5">
    <source>
        <dbReference type="ARBA" id="ARBA00022692"/>
    </source>
</evidence>
<keyword evidence="6 8" id="KW-1133">Transmembrane helix</keyword>
<dbReference type="AlphaFoldDB" id="G0P4F0"/>
<evidence type="ECO:0000256" key="1">
    <source>
        <dbReference type="ARBA" id="ARBA00004167"/>
    </source>
</evidence>
<dbReference type="InterPro" id="IPR008166">
    <property type="entry name" value="Glyco_transf_92"/>
</dbReference>
<dbReference type="OrthoDB" id="2526284at2759"/>
<dbReference type="InParanoid" id="G0P4F0"/>
<evidence type="ECO:0000256" key="6">
    <source>
        <dbReference type="ARBA" id="ARBA00022989"/>
    </source>
</evidence>
<dbReference type="EC" id="2.4.1.-" evidence="8"/>
<gene>
    <name evidence="9" type="ORF">CAEBREN_16422</name>
</gene>
<keyword evidence="10" id="KW-1185">Reference proteome</keyword>
<dbReference type="GO" id="GO:0005737">
    <property type="term" value="C:cytoplasm"/>
    <property type="evidence" value="ECO:0007669"/>
    <property type="project" value="TreeGrafter"/>
</dbReference>
<name>G0P4F0_CAEBE</name>
<dbReference type="eggNOG" id="KOG4735">
    <property type="taxonomic scope" value="Eukaryota"/>
</dbReference>
<evidence type="ECO:0000313" key="9">
    <source>
        <dbReference type="EMBL" id="EGT44684.1"/>
    </source>
</evidence>
<proteinExistence type="inferred from homology"/>
<dbReference type="HOGENOM" id="CLU_008031_3_1_1"/>
<sequence length="486" mass="57736">MNRISLYSKVNRKGFNQFRNFLIKQLSWFHTCMFIFLWILVWFIIFIIGAVAGPGIDKSYYADFYVHYDKHVNLEKVVSSTCKIENWNNKSTDSFPFSDLYKEYAAVGLTGMQGLSDSRLRLLTAFLYEDYIVITHTAQNPKGVGRTAFCHYYDCNRVEIPGSQFESFVFPMTAVHCPRRRGAYFVSLTFEEDETPQEPIPLLNRIFREPPHEIGVCVGPIYGEEKKWLDIIEYIEHHKLMGASIFYFTILEMDMYSRKTIDYYQQNGEVEATFVNTEYEKVTWLFHMIQVHESFFRSKFHSKWVISTDIDERLVMTQMPLMQYLRLQPPSICEINFGSRRVPTFGAAPSDYISEKQITESLSFLRYNLTSDHHWLGFKLIFRPDRVHMVHFHWTWRQHEGCHVKTASDRIGYIRHYRTTSSTSLRGNWFHLMKPYRISKMDEEFVEQLKKNVLKRVKYIYELHPVYCSSIDPTIRNRFKNDLHCV</sequence>
<keyword evidence="5 8" id="KW-0812">Transmembrane</keyword>
<keyword evidence="3 8" id="KW-0328">Glycosyltransferase</keyword>
<protein>
    <recommendedName>
        <fullName evidence="8">Glycosyltransferase family 92 protein</fullName>
        <ecNumber evidence="8">2.4.1.-</ecNumber>
    </recommendedName>
</protein>
<keyword evidence="7 8" id="KW-0472">Membrane</keyword>
<comment type="subcellular location">
    <subcellularLocation>
        <location evidence="1">Membrane</location>
        <topology evidence="1">Single-pass membrane protein</topology>
    </subcellularLocation>
</comment>
<dbReference type="PANTHER" id="PTHR21461:SF9">
    <property type="entry name" value="GLYCOSYLTRANSFERASE FAMILY 92 PROTEIN"/>
    <property type="match status" value="1"/>
</dbReference>
<evidence type="ECO:0000256" key="2">
    <source>
        <dbReference type="ARBA" id="ARBA00007647"/>
    </source>
</evidence>
<evidence type="ECO:0000256" key="7">
    <source>
        <dbReference type="ARBA" id="ARBA00023136"/>
    </source>
</evidence>
<evidence type="ECO:0000313" key="10">
    <source>
        <dbReference type="Proteomes" id="UP000008068"/>
    </source>
</evidence>
<evidence type="ECO:0000256" key="8">
    <source>
        <dbReference type="RuleBase" id="RU366017"/>
    </source>
</evidence>
<keyword evidence="4 8" id="KW-0808">Transferase</keyword>
<dbReference type="Pfam" id="PF01697">
    <property type="entry name" value="Glyco_transf_92"/>
    <property type="match status" value="1"/>
</dbReference>
<dbReference type="PANTHER" id="PTHR21461">
    <property type="entry name" value="GLYCOSYLTRANSFERASE FAMILY 92 PROTEIN"/>
    <property type="match status" value="1"/>
</dbReference>